<keyword evidence="10" id="KW-0406">Ion transport</keyword>
<keyword evidence="5" id="KW-1003">Cell membrane</keyword>
<keyword evidence="9" id="KW-0560">Oxidoreductase</keyword>
<comment type="similarity">
    <text evidence="2">Belongs to the ferric reductase (FRE) family.</text>
</comment>
<dbReference type="GO" id="GO:0006879">
    <property type="term" value="P:intracellular iron ion homeostasis"/>
    <property type="evidence" value="ECO:0007669"/>
    <property type="project" value="TreeGrafter"/>
</dbReference>
<dbReference type="GO" id="GO:0005886">
    <property type="term" value="C:plasma membrane"/>
    <property type="evidence" value="ECO:0007669"/>
    <property type="project" value="UniProtKB-SubCell"/>
</dbReference>
<keyword evidence="11 14" id="KW-0472">Membrane</keyword>
<dbReference type="InterPro" id="IPR017927">
    <property type="entry name" value="FAD-bd_FR_type"/>
</dbReference>
<keyword evidence="7" id="KW-0249">Electron transport</keyword>
<dbReference type="InterPro" id="IPR013121">
    <property type="entry name" value="Fe_red_NAD-bd_6"/>
</dbReference>
<feature type="transmembrane region" description="Helical" evidence="14">
    <location>
        <begin position="112"/>
        <end position="136"/>
    </location>
</feature>
<comment type="subcellular location">
    <subcellularLocation>
        <location evidence="1">Cell membrane</location>
        <topology evidence="1">Multi-pass membrane protein</topology>
    </subcellularLocation>
</comment>
<feature type="transmembrane region" description="Helical" evidence="14">
    <location>
        <begin position="289"/>
        <end position="309"/>
    </location>
</feature>
<sequence length="621" mass="69734">MSSSSSSGVADWFVQLPLSDSRCSNASCAAFQAAVDKTEAEISRVSQFNYGHYVTWFYAIILVLFIGAFGFHQCRDRLGWGRSKPSQWRSWIVGWIRRFTYKRFSGKLAESLSLPSFGVLSLIVFFFFAAAVMVFVQRPYYREKIAYGMPPLAIRAGGMAFALIPMEIVLAGKYNLITLLTGVGHEKLNCFHRGIGYLMFCLSIIHATPFIHQLLKDGGYPFLNFMFYKNGSREYSGTPTIFMLLGLSVFSVPPIRRRMYELFVNLHVILAIAFVGLCFWHAAHEMDSWIYLWVTLGLWVVSYIGRIFAKSTAFPMSRQWRSGCPTTMYSVPDNMLRADVHVPKGTWKWEPGQHVYLRFPTLNGLENHPFTIANCCPSSSPDAEKPEGTTLKFLLRPRTGITARLASMTQSSELPGLEGEFSTVVEGPYGTIIRPRVETRYETAILVGGGGGISGVLPWLEHLSLRMSSNCITQKVHFLWIVKHTSSLHWMSHELNEIKSRDPSNKITIQIWITSDSAPSDDEQHITEKSKDHPQAQIGVSEDNGSSSDLAKSSWIDQITYQRPQLSQIIPGLLGSERNIVIGCGPESMKIGLSNTVARAQRQVIRGHAAEVKLHTDTFGW</sequence>
<evidence type="ECO:0000313" key="16">
    <source>
        <dbReference type="EMBL" id="OJJ39592.1"/>
    </source>
</evidence>
<dbReference type="STRING" id="1073089.A0A1L9RXD9"/>
<feature type="compositionally biased region" description="Basic and acidic residues" evidence="13">
    <location>
        <begin position="522"/>
        <end position="534"/>
    </location>
</feature>
<dbReference type="EMBL" id="KV878210">
    <property type="protein sequence ID" value="OJJ39592.1"/>
    <property type="molecule type" value="Genomic_DNA"/>
</dbReference>
<dbReference type="SUPFAM" id="SSF63380">
    <property type="entry name" value="Riboflavin synthase domain-like"/>
    <property type="match status" value="1"/>
</dbReference>
<dbReference type="GO" id="GO:0015677">
    <property type="term" value="P:copper ion import"/>
    <property type="evidence" value="ECO:0007669"/>
    <property type="project" value="TreeGrafter"/>
</dbReference>
<dbReference type="SFLD" id="SFLDS00052">
    <property type="entry name" value="Ferric_Reductase_Domain"/>
    <property type="match status" value="1"/>
</dbReference>
<dbReference type="InterPro" id="IPR013112">
    <property type="entry name" value="FAD-bd_8"/>
</dbReference>
<evidence type="ECO:0000256" key="6">
    <source>
        <dbReference type="ARBA" id="ARBA00022692"/>
    </source>
</evidence>
<keyword evidence="8 14" id="KW-1133">Transmembrane helix</keyword>
<evidence type="ECO:0000256" key="2">
    <source>
        <dbReference type="ARBA" id="ARBA00006278"/>
    </source>
</evidence>
<dbReference type="PROSITE" id="PS51384">
    <property type="entry name" value="FAD_FR"/>
    <property type="match status" value="1"/>
</dbReference>
<reference evidence="17" key="1">
    <citation type="journal article" date="2017" name="Genome Biol.">
        <title>Comparative genomics reveals high biological diversity and specific adaptations in the industrially and medically important fungal genus Aspergillus.</title>
        <authorList>
            <person name="de Vries R.P."/>
            <person name="Riley R."/>
            <person name="Wiebenga A."/>
            <person name="Aguilar-Osorio G."/>
            <person name="Amillis S."/>
            <person name="Uchima C.A."/>
            <person name="Anderluh G."/>
            <person name="Asadollahi M."/>
            <person name="Askin M."/>
            <person name="Barry K."/>
            <person name="Battaglia E."/>
            <person name="Bayram O."/>
            <person name="Benocci T."/>
            <person name="Braus-Stromeyer S.A."/>
            <person name="Caldana C."/>
            <person name="Canovas D."/>
            <person name="Cerqueira G.C."/>
            <person name="Chen F."/>
            <person name="Chen W."/>
            <person name="Choi C."/>
            <person name="Clum A."/>
            <person name="Dos Santos R.A."/>
            <person name="Damasio A.R."/>
            <person name="Diallinas G."/>
            <person name="Emri T."/>
            <person name="Fekete E."/>
            <person name="Flipphi M."/>
            <person name="Freyberg S."/>
            <person name="Gallo A."/>
            <person name="Gournas C."/>
            <person name="Habgood R."/>
            <person name="Hainaut M."/>
            <person name="Harispe M.L."/>
            <person name="Henrissat B."/>
            <person name="Hilden K.S."/>
            <person name="Hope R."/>
            <person name="Hossain A."/>
            <person name="Karabika E."/>
            <person name="Karaffa L."/>
            <person name="Karanyi Z."/>
            <person name="Krasevec N."/>
            <person name="Kuo A."/>
            <person name="Kusch H."/>
            <person name="LaButti K."/>
            <person name="Lagendijk E.L."/>
            <person name="Lapidus A."/>
            <person name="Levasseur A."/>
            <person name="Lindquist E."/>
            <person name="Lipzen A."/>
            <person name="Logrieco A.F."/>
            <person name="MacCabe A."/>
            <person name="Maekelae M.R."/>
            <person name="Malavazi I."/>
            <person name="Melin P."/>
            <person name="Meyer V."/>
            <person name="Mielnichuk N."/>
            <person name="Miskei M."/>
            <person name="Molnar A.P."/>
            <person name="Mule G."/>
            <person name="Ngan C.Y."/>
            <person name="Orejas M."/>
            <person name="Orosz E."/>
            <person name="Ouedraogo J.P."/>
            <person name="Overkamp K.M."/>
            <person name="Park H.-S."/>
            <person name="Perrone G."/>
            <person name="Piumi F."/>
            <person name="Punt P.J."/>
            <person name="Ram A.F."/>
            <person name="Ramon A."/>
            <person name="Rauscher S."/>
            <person name="Record E."/>
            <person name="Riano-Pachon D.M."/>
            <person name="Robert V."/>
            <person name="Roehrig J."/>
            <person name="Ruller R."/>
            <person name="Salamov A."/>
            <person name="Salih N.S."/>
            <person name="Samson R.A."/>
            <person name="Sandor E."/>
            <person name="Sanguinetti M."/>
            <person name="Schuetze T."/>
            <person name="Sepcic K."/>
            <person name="Shelest E."/>
            <person name="Sherlock G."/>
            <person name="Sophianopoulou V."/>
            <person name="Squina F.M."/>
            <person name="Sun H."/>
            <person name="Susca A."/>
            <person name="Todd R.B."/>
            <person name="Tsang A."/>
            <person name="Unkles S.E."/>
            <person name="van de Wiele N."/>
            <person name="van Rossen-Uffink D."/>
            <person name="Oliveira J.V."/>
            <person name="Vesth T.C."/>
            <person name="Visser J."/>
            <person name="Yu J.-H."/>
            <person name="Zhou M."/>
            <person name="Andersen M.R."/>
            <person name="Archer D.B."/>
            <person name="Baker S.E."/>
            <person name="Benoit I."/>
            <person name="Brakhage A.A."/>
            <person name="Braus G.H."/>
            <person name="Fischer R."/>
            <person name="Frisvad J.C."/>
            <person name="Goldman G.H."/>
            <person name="Houbraken J."/>
            <person name="Oakley B."/>
            <person name="Pocsi I."/>
            <person name="Scazzocchio C."/>
            <person name="Seiboth B."/>
            <person name="vanKuyk P.A."/>
            <person name="Wortman J."/>
            <person name="Dyer P.S."/>
            <person name="Grigoriev I.V."/>
        </authorList>
    </citation>
    <scope>NUCLEOTIDE SEQUENCE [LARGE SCALE GENOMIC DNA]</scope>
    <source>
        <strain evidence="17">DTO 134E9</strain>
    </source>
</reference>
<evidence type="ECO:0000256" key="11">
    <source>
        <dbReference type="ARBA" id="ARBA00023136"/>
    </source>
</evidence>
<dbReference type="SFLD" id="SFLDG01168">
    <property type="entry name" value="Ferric_reductase_subgroup_(FRE"/>
    <property type="match status" value="1"/>
</dbReference>
<dbReference type="Pfam" id="PF01794">
    <property type="entry name" value="Ferric_reduct"/>
    <property type="match status" value="1"/>
</dbReference>
<evidence type="ECO:0000256" key="3">
    <source>
        <dbReference type="ARBA" id="ARBA00012668"/>
    </source>
</evidence>
<dbReference type="InterPro" id="IPR013130">
    <property type="entry name" value="Fe3_Rdtase_TM_dom"/>
</dbReference>
<dbReference type="CDD" id="cd06186">
    <property type="entry name" value="NOX_Duox_like_FAD_NADP"/>
    <property type="match status" value="1"/>
</dbReference>
<evidence type="ECO:0000313" key="17">
    <source>
        <dbReference type="Proteomes" id="UP000184383"/>
    </source>
</evidence>
<keyword evidence="4" id="KW-0813">Transport</keyword>
<dbReference type="AlphaFoldDB" id="A0A1L9RXD9"/>
<name>A0A1L9RXD9_ASPWE</name>
<dbReference type="VEuPathDB" id="FungiDB:ASPWEDRAFT_25415"/>
<evidence type="ECO:0000256" key="9">
    <source>
        <dbReference type="ARBA" id="ARBA00023002"/>
    </source>
</evidence>
<protein>
    <recommendedName>
        <fullName evidence="3">ferric-chelate reductase (NADPH)</fullName>
        <ecNumber evidence="3">1.16.1.9</ecNumber>
    </recommendedName>
</protein>
<dbReference type="Gene3D" id="3.40.50.80">
    <property type="entry name" value="Nucleotide-binding domain of ferredoxin-NADP reductase (FNR) module"/>
    <property type="match status" value="1"/>
</dbReference>
<keyword evidence="17" id="KW-1185">Reference proteome</keyword>
<feature type="domain" description="FAD-binding FR-type" evidence="15">
    <location>
        <begin position="318"/>
        <end position="435"/>
    </location>
</feature>
<dbReference type="GO" id="GO:0006826">
    <property type="term" value="P:iron ion transport"/>
    <property type="evidence" value="ECO:0007669"/>
    <property type="project" value="TreeGrafter"/>
</dbReference>
<dbReference type="EC" id="1.16.1.9" evidence="3"/>
<evidence type="ECO:0000256" key="5">
    <source>
        <dbReference type="ARBA" id="ARBA00022475"/>
    </source>
</evidence>
<dbReference type="GO" id="GO:0052851">
    <property type="term" value="F:ferric-chelate reductase (NADPH) activity"/>
    <property type="evidence" value="ECO:0007669"/>
    <property type="project" value="UniProtKB-EC"/>
</dbReference>
<feature type="transmembrane region" description="Helical" evidence="14">
    <location>
        <begin position="156"/>
        <end position="183"/>
    </location>
</feature>
<evidence type="ECO:0000256" key="14">
    <source>
        <dbReference type="SAM" id="Phobius"/>
    </source>
</evidence>
<evidence type="ECO:0000256" key="13">
    <source>
        <dbReference type="SAM" id="MobiDB-lite"/>
    </source>
</evidence>
<feature type="transmembrane region" description="Helical" evidence="14">
    <location>
        <begin position="235"/>
        <end position="255"/>
    </location>
</feature>
<evidence type="ECO:0000256" key="4">
    <source>
        <dbReference type="ARBA" id="ARBA00022448"/>
    </source>
</evidence>
<dbReference type="SUPFAM" id="SSF52343">
    <property type="entry name" value="Ferredoxin reductase-like, C-terminal NADP-linked domain"/>
    <property type="match status" value="1"/>
</dbReference>
<accession>A0A1L9RXD9</accession>
<evidence type="ECO:0000256" key="1">
    <source>
        <dbReference type="ARBA" id="ARBA00004651"/>
    </source>
</evidence>
<gene>
    <name evidence="16" type="ORF">ASPWEDRAFT_25415</name>
</gene>
<evidence type="ECO:0000256" key="10">
    <source>
        <dbReference type="ARBA" id="ARBA00023065"/>
    </source>
</evidence>
<feature type="transmembrane region" description="Helical" evidence="14">
    <location>
        <begin position="53"/>
        <end position="72"/>
    </location>
</feature>
<organism evidence="16 17">
    <name type="scientific">Aspergillus wentii DTO 134E9</name>
    <dbReference type="NCBI Taxonomy" id="1073089"/>
    <lineage>
        <taxon>Eukaryota</taxon>
        <taxon>Fungi</taxon>
        <taxon>Dikarya</taxon>
        <taxon>Ascomycota</taxon>
        <taxon>Pezizomycotina</taxon>
        <taxon>Eurotiomycetes</taxon>
        <taxon>Eurotiomycetidae</taxon>
        <taxon>Eurotiales</taxon>
        <taxon>Aspergillaceae</taxon>
        <taxon>Aspergillus</taxon>
        <taxon>Aspergillus subgen. Cremei</taxon>
    </lineage>
</organism>
<feature type="transmembrane region" description="Helical" evidence="14">
    <location>
        <begin position="195"/>
        <end position="215"/>
    </location>
</feature>
<dbReference type="PANTHER" id="PTHR32361:SF23">
    <property type="entry name" value="FERRIC-CHELATE REDUCTASE"/>
    <property type="match status" value="1"/>
</dbReference>
<dbReference type="Pfam" id="PF08022">
    <property type="entry name" value="FAD_binding_8"/>
    <property type="match status" value="1"/>
</dbReference>
<evidence type="ECO:0000259" key="15">
    <source>
        <dbReference type="PROSITE" id="PS51384"/>
    </source>
</evidence>
<dbReference type="InterPro" id="IPR017938">
    <property type="entry name" value="Riboflavin_synthase-like_b-brl"/>
</dbReference>
<evidence type="ECO:0000256" key="7">
    <source>
        <dbReference type="ARBA" id="ARBA00022982"/>
    </source>
</evidence>
<evidence type="ECO:0000256" key="12">
    <source>
        <dbReference type="ARBA" id="ARBA00048483"/>
    </source>
</evidence>
<comment type="catalytic activity">
    <reaction evidence="12">
        <text>2 a Fe(II)-siderophore + NADP(+) + H(+) = 2 a Fe(III)-siderophore + NADPH</text>
        <dbReference type="Rhea" id="RHEA:28795"/>
        <dbReference type="Rhea" id="RHEA-COMP:11342"/>
        <dbReference type="Rhea" id="RHEA-COMP:11344"/>
        <dbReference type="ChEBI" id="CHEBI:15378"/>
        <dbReference type="ChEBI" id="CHEBI:29033"/>
        <dbReference type="ChEBI" id="CHEBI:29034"/>
        <dbReference type="ChEBI" id="CHEBI:57783"/>
        <dbReference type="ChEBI" id="CHEBI:58349"/>
        <dbReference type="EC" id="1.16.1.9"/>
    </reaction>
</comment>
<dbReference type="InterPro" id="IPR039261">
    <property type="entry name" value="FNR_nucleotide-bd"/>
</dbReference>
<feature type="transmembrane region" description="Helical" evidence="14">
    <location>
        <begin position="262"/>
        <end position="283"/>
    </location>
</feature>
<dbReference type="OrthoDB" id="17725at2759"/>
<dbReference type="GeneID" id="63748576"/>
<dbReference type="Pfam" id="PF08030">
    <property type="entry name" value="NAD_binding_6"/>
    <property type="match status" value="1"/>
</dbReference>
<dbReference type="InterPro" id="IPR051410">
    <property type="entry name" value="Ferric/Cupric_Reductase"/>
</dbReference>
<dbReference type="PANTHER" id="PTHR32361">
    <property type="entry name" value="FERRIC/CUPRIC REDUCTASE TRANSMEMBRANE COMPONENT"/>
    <property type="match status" value="1"/>
</dbReference>
<dbReference type="Proteomes" id="UP000184383">
    <property type="component" value="Unassembled WGS sequence"/>
</dbReference>
<evidence type="ECO:0000256" key="8">
    <source>
        <dbReference type="ARBA" id="ARBA00022989"/>
    </source>
</evidence>
<keyword evidence="6 14" id="KW-0812">Transmembrane</keyword>
<proteinExistence type="inferred from homology"/>
<feature type="region of interest" description="Disordered" evidence="13">
    <location>
        <begin position="518"/>
        <end position="549"/>
    </location>
</feature>
<dbReference type="RefSeq" id="XP_040693268.1">
    <property type="nucleotide sequence ID" value="XM_040832728.1"/>
</dbReference>